<evidence type="ECO:0000313" key="1">
    <source>
        <dbReference type="EMBL" id="MED4678721.1"/>
    </source>
</evidence>
<keyword evidence="2" id="KW-1185">Reference proteome</keyword>
<accession>A0ABU6PBZ5</accession>
<proteinExistence type="predicted"/>
<dbReference type="Proteomes" id="UP001336122">
    <property type="component" value="Unassembled WGS sequence"/>
</dbReference>
<gene>
    <name evidence="1" type="ORF">P9485_12745</name>
</gene>
<sequence>MDEKNEFPDMEIVDLTEEEYELFHDFKEKMKKAENTAELKYCYNQMKIIIDKALERKKQQEQ</sequence>
<name>A0ABU6PBZ5_9BACI</name>
<dbReference type="EMBL" id="JARTIK010000006">
    <property type="protein sequence ID" value="MED4678721.1"/>
    <property type="molecule type" value="Genomic_DNA"/>
</dbReference>
<protein>
    <submittedName>
        <fullName evidence="1">Uncharacterized protein</fullName>
    </submittedName>
</protein>
<reference evidence="1 2" key="1">
    <citation type="submission" date="2023-03" db="EMBL/GenBank/DDBJ databases">
        <title>Bacillus Genome Sequencing.</title>
        <authorList>
            <person name="Dunlap C."/>
        </authorList>
    </citation>
    <scope>NUCLEOTIDE SEQUENCE [LARGE SCALE GENOMIC DNA]</scope>
    <source>
        <strain evidence="1 2">NRS-319</strain>
    </source>
</reference>
<dbReference type="RefSeq" id="WP_000343652.1">
    <property type="nucleotide sequence ID" value="NZ_JARTIK010000006.1"/>
</dbReference>
<evidence type="ECO:0000313" key="2">
    <source>
        <dbReference type="Proteomes" id="UP001336122"/>
    </source>
</evidence>
<comment type="caution">
    <text evidence="1">The sequence shown here is derived from an EMBL/GenBank/DDBJ whole genome shotgun (WGS) entry which is preliminary data.</text>
</comment>
<organism evidence="1 2">
    <name type="scientific">Bacillus nitratireducens</name>
    <dbReference type="NCBI Taxonomy" id="2026193"/>
    <lineage>
        <taxon>Bacteria</taxon>
        <taxon>Bacillati</taxon>
        <taxon>Bacillota</taxon>
        <taxon>Bacilli</taxon>
        <taxon>Bacillales</taxon>
        <taxon>Bacillaceae</taxon>
        <taxon>Bacillus</taxon>
        <taxon>Bacillus cereus group</taxon>
    </lineage>
</organism>